<protein>
    <submittedName>
        <fullName evidence="3">Uncharacterized protein</fullName>
    </submittedName>
</protein>
<gene>
    <name evidence="2" type="ORF">UFOVP1066_197</name>
    <name evidence="3" type="ORF">UFOVP1315_140</name>
    <name evidence="4" type="ORF">UFOVP1421_101</name>
    <name evidence="5" type="ORF">UFOVP1525_111</name>
    <name evidence="1" type="ORF">UFOVP909_74</name>
</gene>
<evidence type="ECO:0000313" key="4">
    <source>
        <dbReference type="EMBL" id="CAB4211494.1"/>
    </source>
</evidence>
<evidence type="ECO:0000313" key="1">
    <source>
        <dbReference type="EMBL" id="CAB4170519.1"/>
    </source>
</evidence>
<dbReference type="EMBL" id="LR797375">
    <property type="protein sequence ID" value="CAB4211494.1"/>
    <property type="molecule type" value="Genomic_DNA"/>
</dbReference>
<dbReference type="EMBL" id="LR797019">
    <property type="protein sequence ID" value="CAB4182274.1"/>
    <property type="molecule type" value="Genomic_DNA"/>
</dbReference>
<sequence length="73" mass="8542">MSESVGITGFIEIFEGRLTKMKLHLKEELSKAKHERDKKAIRRIVYDAKRLNRTLKEMRNVSTKNCPHCGEKI</sequence>
<dbReference type="EMBL" id="LR798454">
    <property type="protein sequence ID" value="CAB5238607.1"/>
    <property type="molecule type" value="Genomic_DNA"/>
</dbReference>
<evidence type="ECO:0000313" key="2">
    <source>
        <dbReference type="EMBL" id="CAB4182274.1"/>
    </source>
</evidence>
<reference evidence="3" key="1">
    <citation type="submission" date="2020-05" db="EMBL/GenBank/DDBJ databases">
        <authorList>
            <person name="Chiriac C."/>
            <person name="Salcher M."/>
            <person name="Ghai R."/>
            <person name="Kavagutti S V."/>
        </authorList>
    </citation>
    <scope>NUCLEOTIDE SEQUENCE</scope>
</reference>
<evidence type="ECO:0000313" key="5">
    <source>
        <dbReference type="EMBL" id="CAB5238607.1"/>
    </source>
</evidence>
<accession>A0A6J5RR66</accession>
<name>A0A6J5RR66_9CAUD</name>
<dbReference type="EMBL" id="LR797272">
    <property type="protein sequence ID" value="CAB4198542.1"/>
    <property type="molecule type" value="Genomic_DNA"/>
</dbReference>
<dbReference type="EMBL" id="LR796861">
    <property type="protein sequence ID" value="CAB4170519.1"/>
    <property type="molecule type" value="Genomic_DNA"/>
</dbReference>
<proteinExistence type="predicted"/>
<organism evidence="3">
    <name type="scientific">uncultured Caudovirales phage</name>
    <dbReference type="NCBI Taxonomy" id="2100421"/>
    <lineage>
        <taxon>Viruses</taxon>
        <taxon>Duplodnaviria</taxon>
        <taxon>Heunggongvirae</taxon>
        <taxon>Uroviricota</taxon>
        <taxon>Caudoviricetes</taxon>
        <taxon>Peduoviridae</taxon>
        <taxon>Maltschvirus</taxon>
        <taxon>Maltschvirus maltsch</taxon>
    </lineage>
</organism>
<evidence type="ECO:0000313" key="3">
    <source>
        <dbReference type="EMBL" id="CAB4198542.1"/>
    </source>
</evidence>